<reference evidence="7 8" key="1">
    <citation type="journal article" date="2012" name="J. Bacteriol.">
        <title>Genome Sequence of Pectin-Degrading Alishewanella agri, Isolated from Landfill Soil.</title>
        <authorList>
            <person name="Kim J."/>
            <person name="Jung J."/>
            <person name="Sung J.S."/>
            <person name="Chun J."/>
            <person name="Park W."/>
        </authorList>
    </citation>
    <scope>NUCLEOTIDE SEQUENCE [LARGE SCALE GENOMIC DNA]</scope>
    <source>
        <strain evidence="7 8">BL06</strain>
    </source>
</reference>
<feature type="transmembrane region" description="Helical" evidence="5">
    <location>
        <begin position="169"/>
        <end position="188"/>
    </location>
</feature>
<evidence type="ECO:0000313" key="7">
    <source>
        <dbReference type="EMBL" id="EIW88851.1"/>
    </source>
</evidence>
<dbReference type="RefSeq" id="WP_008984596.1">
    <property type="nucleotide sequence ID" value="NZ_AKKU01000015.1"/>
</dbReference>
<dbReference type="STRING" id="1195246.AGRI_08695"/>
<dbReference type="CDD" id="cd07042">
    <property type="entry name" value="STAS_SulP_like_sulfate_transporter"/>
    <property type="match status" value="1"/>
</dbReference>
<feature type="transmembrane region" description="Helical" evidence="5">
    <location>
        <begin position="351"/>
        <end position="381"/>
    </location>
</feature>
<feature type="transmembrane region" description="Helical" evidence="5">
    <location>
        <begin position="114"/>
        <end position="134"/>
    </location>
</feature>
<gene>
    <name evidence="7" type="ORF">AGRI_08695</name>
</gene>
<feature type="transmembrane region" description="Helical" evidence="5">
    <location>
        <begin position="262"/>
        <end position="280"/>
    </location>
</feature>
<dbReference type="eggNOG" id="COG0659">
    <property type="taxonomic scope" value="Bacteria"/>
</dbReference>
<evidence type="ECO:0000259" key="6">
    <source>
        <dbReference type="PROSITE" id="PS50801"/>
    </source>
</evidence>
<evidence type="ECO:0000313" key="8">
    <source>
        <dbReference type="Proteomes" id="UP000035062"/>
    </source>
</evidence>
<dbReference type="Pfam" id="PF00916">
    <property type="entry name" value="Sulfate_transp"/>
    <property type="match status" value="2"/>
</dbReference>
<dbReference type="GO" id="GO:0016020">
    <property type="term" value="C:membrane"/>
    <property type="evidence" value="ECO:0007669"/>
    <property type="project" value="UniProtKB-SubCell"/>
</dbReference>
<feature type="transmembrane region" description="Helical" evidence="5">
    <location>
        <begin position="316"/>
        <end position="339"/>
    </location>
</feature>
<feature type="domain" description="STAS" evidence="6">
    <location>
        <begin position="404"/>
        <end position="494"/>
    </location>
</feature>
<dbReference type="InterPro" id="IPR052706">
    <property type="entry name" value="Membrane-Transporter-like"/>
</dbReference>
<dbReference type="InterPro" id="IPR002645">
    <property type="entry name" value="STAS_dom"/>
</dbReference>
<evidence type="ECO:0000256" key="3">
    <source>
        <dbReference type="ARBA" id="ARBA00022989"/>
    </source>
</evidence>
<organism evidence="7 8">
    <name type="scientific">Alishewanella agri BL06</name>
    <dbReference type="NCBI Taxonomy" id="1195246"/>
    <lineage>
        <taxon>Bacteria</taxon>
        <taxon>Pseudomonadati</taxon>
        <taxon>Pseudomonadota</taxon>
        <taxon>Gammaproteobacteria</taxon>
        <taxon>Alteromonadales</taxon>
        <taxon>Alteromonadaceae</taxon>
        <taxon>Alishewanella</taxon>
    </lineage>
</organism>
<feature type="transmembrane region" description="Helical" evidence="5">
    <location>
        <begin position="146"/>
        <end position="163"/>
    </location>
</feature>
<dbReference type="InterPro" id="IPR036513">
    <property type="entry name" value="STAS_dom_sf"/>
</dbReference>
<accession>I8U6B2</accession>
<dbReference type="PANTHER" id="PTHR43310">
    <property type="entry name" value="SULFATE TRANSPORTER YBAR-RELATED"/>
    <property type="match status" value="1"/>
</dbReference>
<dbReference type="PANTHER" id="PTHR43310:SF1">
    <property type="entry name" value="SULFATE TRANSPORTER YBAR-RELATED"/>
    <property type="match status" value="1"/>
</dbReference>
<keyword evidence="3 5" id="KW-1133">Transmembrane helix</keyword>
<dbReference type="PROSITE" id="PS50801">
    <property type="entry name" value="STAS"/>
    <property type="match status" value="1"/>
</dbReference>
<dbReference type="EMBL" id="AKKU01000015">
    <property type="protein sequence ID" value="EIW88851.1"/>
    <property type="molecule type" value="Genomic_DNA"/>
</dbReference>
<dbReference type="SUPFAM" id="SSF52091">
    <property type="entry name" value="SpoIIaa-like"/>
    <property type="match status" value="1"/>
</dbReference>
<sequence>MLKSIQQNWFSNIKGDFLAAIVVALALIPEAIAFSIIAGVDPKVGLYASFAICLIISFTGARSGMISAATGAMALLMIMLVKEHGLQYLLAATLLTGVIQIVFGLFKLGDLMRFVSRSVVTGFVNALAILIFLAQLPELSGTYGSVTVYGMTALGLAIIYLFPYVTKAIPSPLVCIVVLTVIATYFGFDIRTVADMGELPDSLPIFLWPDVPLNFETLQIIFPTSLALAVVGILESLMTATIVDDLTDTNSNKNRECVGQGVANIGSGLIGGMAGCAMIGQSIINVQSGGRTRLSTLLAGVILLVMVVFLDKWVGMIPMAALVAVMIMVAIGTFSWGSVKDLTKNPKSSSVVMIMTVIVVVATHNLAYGVLVGVLLSALFFANKVGQILYIGSSLSKDSHERTYHVIGQVFFSSSEQFVNAFDFKEAVEKVTIDLSKAHFWDITAVSSLDKVVIKFRREGTDVQLIGLNEASATLVDKFAVHNQPDAVEKLMGH</sequence>
<comment type="subcellular location">
    <subcellularLocation>
        <location evidence="1">Membrane</location>
        <topology evidence="1">Multi-pass membrane protein</topology>
    </subcellularLocation>
</comment>
<dbReference type="PATRIC" id="fig|1195246.3.peg.1710"/>
<keyword evidence="2 5" id="KW-0812">Transmembrane</keyword>
<dbReference type="Proteomes" id="UP000035062">
    <property type="component" value="Unassembled WGS sequence"/>
</dbReference>
<evidence type="ECO:0000256" key="2">
    <source>
        <dbReference type="ARBA" id="ARBA00022692"/>
    </source>
</evidence>
<feature type="transmembrane region" description="Helical" evidence="5">
    <location>
        <begin position="220"/>
        <end position="242"/>
    </location>
</feature>
<keyword evidence="8" id="KW-1185">Reference proteome</keyword>
<dbReference type="Pfam" id="PF01740">
    <property type="entry name" value="STAS"/>
    <property type="match status" value="1"/>
</dbReference>
<dbReference type="InterPro" id="IPR011547">
    <property type="entry name" value="SLC26A/SulP_dom"/>
</dbReference>
<dbReference type="Gene3D" id="3.30.750.24">
    <property type="entry name" value="STAS domain"/>
    <property type="match status" value="1"/>
</dbReference>
<protein>
    <submittedName>
        <fullName evidence="7">Sulfate transporter</fullName>
    </submittedName>
</protein>
<evidence type="ECO:0000256" key="5">
    <source>
        <dbReference type="SAM" id="Phobius"/>
    </source>
</evidence>
<evidence type="ECO:0000256" key="1">
    <source>
        <dbReference type="ARBA" id="ARBA00004141"/>
    </source>
</evidence>
<keyword evidence="4 5" id="KW-0472">Membrane</keyword>
<name>I8U6B2_9ALTE</name>
<feature type="transmembrane region" description="Helical" evidence="5">
    <location>
        <begin position="292"/>
        <end position="310"/>
    </location>
</feature>
<dbReference type="AlphaFoldDB" id="I8U6B2"/>
<feature type="transmembrane region" description="Helical" evidence="5">
    <location>
        <begin position="88"/>
        <end position="108"/>
    </location>
</feature>
<feature type="transmembrane region" description="Helical" evidence="5">
    <location>
        <begin position="49"/>
        <end position="76"/>
    </location>
</feature>
<proteinExistence type="predicted"/>
<evidence type="ECO:0000256" key="4">
    <source>
        <dbReference type="ARBA" id="ARBA00023136"/>
    </source>
</evidence>
<comment type="caution">
    <text evidence="7">The sequence shown here is derived from an EMBL/GenBank/DDBJ whole genome shotgun (WGS) entry which is preliminary data.</text>
</comment>